<dbReference type="PANTHER" id="PTHR46797">
    <property type="entry name" value="HTH-TYPE TRANSCRIPTIONAL REGULATOR"/>
    <property type="match status" value="1"/>
</dbReference>
<sequence>MPTLLGDKIRKLRQGKRFSLDQLAELADTSKSYLWELENRDTANPTMDKVAKIAAVLGVTPEFLLDNQQTELSETVADRAFFRKYQKLPAETKQKIQDILKVIQEPDKKSE</sequence>
<protein>
    <submittedName>
        <fullName evidence="3">XRE family transcriptional regulator</fullName>
    </submittedName>
</protein>
<dbReference type="GO" id="GO:0005829">
    <property type="term" value="C:cytosol"/>
    <property type="evidence" value="ECO:0007669"/>
    <property type="project" value="TreeGrafter"/>
</dbReference>
<dbReference type="InterPro" id="IPR010982">
    <property type="entry name" value="Lambda_DNA-bd_dom_sf"/>
</dbReference>
<dbReference type="PROSITE" id="PS50943">
    <property type="entry name" value="HTH_CROC1"/>
    <property type="match status" value="1"/>
</dbReference>
<dbReference type="SUPFAM" id="SSF47413">
    <property type="entry name" value="lambda repressor-like DNA-binding domains"/>
    <property type="match status" value="1"/>
</dbReference>
<dbReference type="InterPro" id="IPR050807">
    <property type="entry name" value="TransReg_Diox_bact_type"/>
</dbReference>
<dbReference type="Gene3D" id="1.10.260.40">
    <property type="entry name" value="lambda repressor-like DNA-binding domains"/>
    <property type="match status" value="1"/>
</dbReference>
<dbReference type="PANTHER" id="PTHR46797:SF1">
    <property type="entry name" value="METHYLPHOSPHONATE SYNTHASE"/>
    <property type="match status" value="1"/>
</dbReference>
<name>A0A0C5JC87_9PROT</name>
<feature type="domain" description="HTH cro/C1-type" evidence="2">
    <location>
        <begin position="9"/>
        <end position="64"/>
    </location>
</feature>
<reference evidence="3 4" key="1">
    <citation type="journal article" date="2015" name="Genome Announc.">
        <title>Complete Genome Sequence of a Novel Bacterium within the Family Rhodocyclaceae That Degrades Polycyclic Aromatic Hydrocarbons.</title>
        <authorList>
            <person name="Singleton D.R."/>
            <person name="Dickey A.N."/>
            <person name="Scholl E.H."/>
            <person name="Wright F.A."/>
            <person name="Aitken M.D."/>
        </authorList>
    </citation>
    <scope>NUCLEOTIDE SEQUENCE [LARGE SCALE GENOMIC DNA]</scope>
    <source>
        <strain evidence="4">PG1-Ca6</strain>
    </source>
</reference>
<dbReference type="PATRIC" id="fig|1565605.3.peg.1076"/>
<organism evidence="3 4">
    <name type="scientific">Rugosibacter aromaticivorans</name>
    <dbReference type="NCBI Taxonomy" id="1565605"/>
    <lineage>
        <taxon>Bacteria</taxon>
        <taxon>Pseudomonadati</taxon>
        <taxon>Pseudomonadota</taxon>
        <taxon>Betaproteobacteria</taxon>
        <taxon>Nitrosomonadales</taxon>
        <taxon>Sterolibacteriaceae</taxon>
        <taxon>Rugosibacter</taxon>
    </lineage>
</organism>
<dbReference type="CDD" id="cd00093">
    <property type="entry name" value="HTH_XRE"/>
    <property type="match status" value="1"/>
</dbReference>
<evidence type="ECO:0000256" key="1">
    <source>
        <dbReference type="ARBA" id="ARBA00023125"/>
    </source>
</evidence>
<dbReference type="RefSeq" id="WP_202636347.1">
    <property type="nucleotide sequence ID" value="NZ_CP010554.1"/>
</dbReference>
<dbReference type="Proteomes" id="UP000061603">
    <property type="component" value="Chromosome"/>
</dbReference>
<dbReference type="SMART" id="SM00530">
    <property type="entry name" value="HTH_XRE"/>
    <property type="match status" value="1"/>
</dbReference>
<evidence type="ECO:0000259" key="2">
    <source>
        <dbReference type="PROSITE" id="PS50943"/>
    </source>
</evidence>
<keyword evidence="1" id="KW-0238">DNA-binding</keyword>
<dbReference type="KEGG" id="rbu:PG1C_05130"/>
<dbReference type="EMBL" id="CP010554">
    <property type="protein sequence ID" value="AJP49430.1"/>
    <property type="molecule type" value="Genomic_DNA"/>
</dbReference>
<proteinExistence type="predicted"/>
<dbReference type="GO" id="GO:0003677">
    <property type="term" value="F:DNA binding"/>
    <property type="evidence" value="ECO:0007669"/>
    <property type="project" value="UniProtKB-KW"/>
</dbReference>
<dbReference type="Pfam" id="PF01381">
    <property type="entry name" value="HTH_3"/>
    <property type="match status" value="1"/>
</dbReference>
<accession>A0A0C5JC87</accession>
<dbReference type="HOGENOM" id="CLU_066192_4_7_4"/>
<gene>
    <name evidence="3" type="ORF">PG1C_05130</name>
</gene>
<dbReference type="AlphaFoldDB" id="A0A0C5JC87"/>
<dbReference type="GO" id="GO:0003700">
    <property type="term" value="F:DNA-binding transcription factor activity"/>
    <property type="evidence" value="ECO:0007669"/>
    <property type="project" value="TreeGrafter"/>
</dbReference>
<dbReference type="InterPro" id="IPR001387">
    <property type="entry name" value="Cro/C1-type_HTH"/>
</dbReference>
<evidence type="ECO:0000313" key="4">
    <source>
        <dbReference type="Proteomes" id="UP000061603"/>
    </source>
</evidence>
<evidence type="ECO:0000313" key="3">
    <source>
        <dbReference type="EMBL" id="AJP49430.1"/>
    </source>
</evidence>
<keyword evidence="4" id="KW-1185">Reference proteome</keyword>
<dbReference type="STRING" id="1565605.PG1C_05130"/>